<evidence type="ECO:0000313" key="2">
    <source>
        <dbReference type="Proteomes" id="UP001597506"/>
    </source>
</evidence>
<dbReference type="InterPro" id="IPR018708">
    <property type="entry name" value="DUF2225"/>
</dbReference>
<keyword evidence="2" id="KW-1185">Reference proteome</keyword>
<dbReference type="EMBL" id="JBHUMF010000013">
    <property type="protein sequence ID" value="MFD2680182.1"/>
    <property type="molecule type" value="Genomic_DNA"/>
</dbReference>
<dbReference type="Pfam" id="PF09986">
    <property type="entry name" value="DUF2225"/>
    <property type="match status" value="1"/>
</dbReference>
<accession>A0ABW5RRE2</accession>
<reference evidence="2" key="1">
    <citation type="journal article" date="2019" name="Int. J. Syst. Evol. Microbiol.">
        <title>The Global Catalogue of Microorganisms (GCM) 10K type strain sequencing project: providing services to taxonomists for standard genome sequencing and annotation.</title>
        <authorList>
            <consortium name="The Broad Institute Genomics Platform"/>
            <consortium name="The Broad Institute Genome Sequencing Center for Infectious Disease"/>
            <person name="Wu L."/>
            <person name="Ma J."/>
        </authorList>
    </citation>
    <scope>NUCLEOTIDE SEQUENCE [LARGE SCALE GENOMIC DNA]</scope>
    <source>
        <strain evidence="2">KCTC 3913</strain>
    </source>
</reference>
<dbReference type="RefSeq" id="WP_377933414.1">
    <property type="nucleotide sequence ID" value="NZ_JBHUMF010000013.1"/>
</dbReference>
<dbReference type="Proteomes" id="UP001597506">
    <property type="component" value="Unassembled WGS sequence"/>
</dbReference>
<organism evidence="1 2">
    <name type="scientific">Bacillus seohaeanensis</name>
    <dbReference type="NCBI Taxonomy" id="284580"/>
    <lineage>
        <taxon>Bacteria</taxon>
        <taxon>Bacillati</taxon>
        <taxon>Bacillota</taxon>
        <taxon>Bacilli</taxon>
        <taxon>Bacillales</taxon>
        <taxon>Bacillaceae</taxon>
        <taxon>Bacillus</taxon>
    </lineage>
</organism>
<name>A0ABW5RRE2_9BACI</name>
<proteinExistence type="predicted"/>
<sequence length="232" mass="27346">MTEITPFYEKQVQCLSCKNSFSTTKIRSRFVKVSRHDGDFCPIYASTDINPLLYNIHVCPSCGFSFTEDFNRYMVPAVQKELEEKISLHWTKQDYGKIRSYKEAINTYKLGAYCALIKREKKITIAGLYLRTAWLYRYSAEEEEEQRFLRLAVHEYMESYSTGDFQGSSMTEVKLTYLIAELHRRLEQYEDAARYLSKVLEKQKASTEPKIIEMAKERWQEMRGAYKEARSS</sequence>
<protein>
    <submittedName>
        <fullName evidence="1">DUF2225 domain-containing protein</fullName>
    </submittedName>
</protein>
<evidence type="ECO:0000313" key="1">
    <source>
        <dbReference type="EMBL" id="MFD2680182.1"/>
    </source>
</evidence>
<comment type="caution">
    <text evidence="1">The sequence shown here is derived from an EMBL/GenBank/DDBJ whole genome shotgun (WGS) entry which is preliminary data.</text>
</comment>
<gene>
    <name evidence="1" type="ORF">ACFSUL_05385</name>
</gene>